<comment type="similarity">
    <text evidence="2 9">Belongs to the thioester dehydratase family. FabZ subfamily.</text>
</comment>
<evidence type="ECO:0000256" key="7">
    <source>
        <dbReference type="ARBA" id="ARBA00023239"/>
    </source>
</evidence>
<name>A0ABU2WHB1_9GAMM</name>
<proteinExistence type="inferred from homology"/>
<evidence type="ECO:0000256" key="1">
    <source>
        <dbReference type="ARBA" id="ARBA00004496"/>
    </source>
</evidence>
<dbReference type="Gene3D" id="3.10.129.10">
    <property type="entry name" value="Hotdog Thioesterase"/>
    <property type="match status" value="1"/>
</dbReference>
<comment type="subcellular location">
    <subcellularLocation>
        <location evidence="1 9">Cytoplasm</location>
    </subcellularLocation>
</comment>
<evidence type="ECO:0000256" key="9">
    <source>
        <dbReference type="HAMAP-Rule" id="MF_00406"/>
    </source>
</evidence>
<sequence>MGTIPVNQTLLDCRDILALLPHRYPFMLVDRVIGYDPEKTLTAIKNVTYNEPFFPGHFPEVPIMPGVMILEAMAQTCGLLAIKISGVRRESGMLLYFAGIDNARFKRPVVPGDRLEFVATVVRHKRDIWKFSCRATVDGELACEADMLCALRNGGVKADDAQA</sequence>
<dbReference type="InterPro" id="IPR013114">
    <property type="entry name" value="FabA_FabZ"/>
</dbReference>
<organism evidence="10 11">
    <name type="scientific">Banduia mediterranea</name>
    <dbReference type="NCBI Taxonomy" id="3075609"/>
    <lineage>
        <taxon>Bacteria</taxon>
        <taxon>Pseudomonadati</taxon>
        <taxon>Pseudomonadota</taxon>
        <taxon>Gammaproteobacteria</taxon>
        <taxon>Nevskiales</taxon>
        <taxon>Algiphilaceae</taxon>
        <taxon>Banduia</taxon>
    </lineage>
</organism>
<comment type="caution">
    <text evidence="10">The sequence shown here is derived from an EMBL/GenBank/DDBJ whole genome shotgun (WGS) entry which is preliminary data.</text>
</comment>
<keyword evidence="6 9" id="KW-0443">Lipid metabolism</keyword>
<evidence type="ECO:0000256" key="3">
    <source>
        <dbReference type="ARBA" id="ARBA00022490"/>
    </source>
</evidence>
<dbReference type="CDD" id="cd01288">
    <property type="entry name" value="FabZ"/>
    <property type="match status" value="1"/>
</dbReference>
<evidence type="ECO:0000256" key="4">
    <source>
        <dbReference type="ARBA" id="ARBA00022516"/>
    </source>
</evidence>
<dbReference type="Proteomes" id="UP001254608">
    <property type="component" value="Unassembled WGS sequence"/>
</dbReference>
<dbReference type="PANTHER" id="PTHR30272:SF1">
    <property type="entry name" value="3-HYDROXYACYL-[ACYL-CARRIER-PROTEIN] DEHYDRATASE"/>
    <property type="match status" value="1"/>
</dbReference>
<dbReference type="Pfam" id="PF07977">
    <property type="entry name" value="FabA"/>
    <property type="match status" value="1"/>
</dbReference>
<dbReference type="GO" id="GO:0019171">
    <property type="term" value="F:(3R)-hydroxyacyl-[acyl-carrier-protein] dehydratase activity"/>
    <property type="evidence" value="ECO:0007669"/>
    <property type="project" value="UniProtKB-EC"/>
</dbReference>
<keyword evidence="3 9" id="KW-0963">Cytoplasm</keyword>
<evidence type="ECO:0000256" key="2">
    <source>
        <dbReference type="ARBA" id="ARBA00009174"/>
    </source>
</evidence>
<accession>A0ABU2WHB1</accession>
<feature type="active site" evidence="9">
    <location>
        <position position="57"/>
    </location>
</feature>
<evidence type="ECO:0000256" key="6">
    <source>
        <dbReference type="ARBA" id="ARBA00023098"/>
    </source>
</evidence>
<evidence type="ECO:0000256" key="8">
    <source>
        <dbReference type="ARBA" id="ARBA00025049"/>
    </source>
</evidence>
<dbReference type="InterPro" id="IPR029069">
    <property type="entry name" value="HotDog_dom_sf"/>
</dbReference>
<protein>
    <recommendedName>
        <fullName evidence="9">3-hydroxyacyl-[acyl-carrier-protein] dehydratase FabZ</fullName>
        <ecNumber evidence="9">4.2.1.59</ecNumber>
    </recommendedName>
    <alternativeName>
        <fullName evidence="9">(3R)-hydroxymyristoyl-[acyl-carrier-protein] dehydratase</fullName>
        <shortName evidence="9">(3R)-hydroxymyristoyl-ACP dehydrase</shortName>
    </alternativeName>
    <alternativeName>
        <fullName evidence="9">Beta-hydroxyacyl-ACP dehydratase</fullName>
    </alternativeName>
</protein>
<gene>
    <name evidence="9 10" type="primary">fabZ</name>
    <name evidence="10" type="ORF">RM530_07735</name>
</gene>
<dbReference type="HAMAP" id="MF_00406">
    <property type="entry name" value="FabZ"/>
    <property type="match status" value="1"/>
</dbReference>
<dbReference type="InterPro" id="IPR010084">
    <property type="entry name" value="FabZ"/>
</dbReference>
<dbReference type="EMBL" id="JAVRIC010000008">
    <property type="protein sequence ID" value="MDT0497255.1"/>
    <property type="molecule type" value="Genomic_DNA"/>
</dbReference>
<comment type="catalytic activity">
    <reaction evidence="9">
        <text>a (3R)-hydroxyacyl-[ACP] = a (2E)-enoyl-[ACP] + H2O</text>
        <dbReference type="Rhea" id="RHEA:13097"/>
        <dbReference type="Rhea" id="RHEA-COMP:9925"/>
        <dbReference type="Rhea" id="RHEA-COMP:9945"/>
        <dbReference type="ChEBI" id="CHEBI:15377"/>
        <dbReference type="ChEBI" id="CHEBI:78784"/>
        <dbReference type="ChEBI" id="CHEBI:78827"/>
        <dbReference type="EC" id="4.2.1.59"/>
    </reaction>
</comment>
<comment type="function">
    <text evidence="8 9">Involved in unsaturated fatty acids biosynthesis. Catalyzes the dehydration of short chain beta-hydroxyacyl-ACPs and long chain saturated and unsaturated beta-hydroxyacyl-ACPs.</text>
</comment>
<reference evidence="10 11" key="1">
    <citation type="submission" date="2023-09" db="EMBL/GenBank/DDBJ databases">
        <authorList>
            <person name="Rey-Velasco X."/>
        </authorList>
    </citation>
    <scope>NUCLEOTIDE SEQUENCE [LARGE SCALE GENOMIC DNA]</scope>
    <source>
        <strain evidence="10 11">W345</strain>
    </source>
</reference>
<evidence type="ECO:0000256" key="5">
    <source>
        <dbReference type="ARBA" id="ARBA00022556"/>
    </source>
</evidence>
<dbReference type="RefSeq" id="WP_311364646.1">
    <property type="nucleotide sequence ID" value="NZ_JAVRIC010000008.1"/>
</dbReference>
<keyword evidence="7 9" id="KW-0456">Lyase</keyword>
<dbReference type="NCBIfam" id="TIGR01750">
    <property type="entry name" value="fabZ"/>
    <property type="match status" value="1"/>
</dbReference>
<evidence type="ECO:0000313" key="11">
    <source>
        <dbReference type="Proteomes" id="UP001254608"/>
    </source>
</evidence>
<keyword evidence="4 9" id="KW-0444">Lipid biosynthesis</keyword>
<dbReference type="EC" id="4.2.1.59" evidence="9"/>
<dbReference type="PANTHER" id="PTHR30272">
    <property type="entry name" value="3-HYDROXYACYL-[ACYL-CARRIER-PROTEIN] DEHYDRATASE"/>
    <property type="match status" value="1"/>
</dbReference>
<keyword evidence="5 9" id="KW-0441">Lipid A biosynthesis</keyword>
<evidence type="ECO:0000313" key="10">
    <source>
        <dbReference type="EMBL" id="MDT0497255.1"/>
    </source>
</evidence>
<keyword evidence="11" id="KW-1185">Reference proteome</keyword>
<dbReference type="SUPFAM" id="SSF54637">
    <property type="entry name" value="Thioesterase/thiol ester dehydrase-isomerase"/>
    <property type="match status" value="1"/>
</dbReference>
<dbReference type="NCBIfam" id="NF000582">
    <property type="entry name" value="PRK00006.1"/>
    <property type="match status" value="1"/>
</dbReference>